<dbReference type="Pfam" id="PF00685">
    <property type="entry name" value="Sulfotransfer_1"/>
    <property type="match status" value="1"/>
</dbReference>
<evidence type="ECO:0000259" key="3">
    <source>
        <dbReference type="Pfam" id="PF00685"/>
    </source>
</evidence>
<sequence>MSFRNLLRKTACTLWLHYVKLDFLIIGVQKGGTSSLFRFLEKHPQCLGSERKELHFFDIDARYSHGKQWYHSQFSGTFRPWKHRFFEATPGYLFRPRTAERIYRYNPKIKLIVSLREPVSRAYSAYNMWRQFRNKPAIMERRVFEKNPELDRKSAENMRDLLFGKECPSFEMLVESELERITRNERYIFPSFVAQGIYHEQFTQYLKFFPKNQILIFENTELRNSRLETLQGIEAFLGLSPFFCHDTPLEDRNVRDYEAPISQEIGERLREFYYPHNMKLFRLLHRKFEW</sequence>
<gene>
    <name evidence="4" type="ORF">GF339_20420</name>
</gene>
<dbReference type="SUPFAM" id="SSF52540">
    <property type="entry name" value="P-loop containing nucleoside triphosphate hydrolases"/>
    <property type="match status" value="1"/>
</dbReference>
<dbReference type="PANTHER" id="PTHR10605">
    <property type="entry name" value="HEPARAN SULFATE SULFOTRANSFERASE"/>
    <property type="match status" value="1"/>
</dbReference>
<dbReference type="InterPro" id="IPR027417">
    <property type="entry name" value="P-loop_NTPase"/>
</dbReference>
<dbReference type="GO" id="GO:0008146">
    <property type="term" value="F:sulfotransferase activity"/>
    <property type="evidence" value="ECO:0007669"/>
    <property type="project" value="InterPro"/>
</dbReference>
<feature type="domain" description="Sulfotransferase" evidence="3">
    <location>
        <begin position="22"/>
        <end position="240"/>
    </location>
</feature>
<dbReference type="EMBL" id="WJJP01000666">
    <property type="protein sequence ID" value="MBD3326962.1"/>
    <property type="molecule type" value="Genomic_DNA"/>
</dbReference>
<evidence type="ECO:0000256" key="1">
    <source>
        <dbReference type="ARBA" id="ARBA00022679"/>
    </source>
</evidence>
<dbReference type="InterPro" id="IPR037359">
    <property type="entry name" value="NST/OST"/>
</dbReference>
<dbReference type="Gene3D" id="3.40.50.300">
    <property type="entry name" value="P-loop containing nucleotide triphosphate hydrolases"/>
    <property type="match status" value="1"/>
</dbReference>
<evidence type="ECO:0000256" key="2">
    <source>
        <dbReference type="ARBA" id="ARBA00023180"/>
    </source>
</evidence>
<protein>
    <recommendedName>
        <fullName evidence="3">Sulfotransferase domain-containing protein</fullName>
    </recommendedName>
</protein>
<evidence type="ECO:0000313" key="4">
    <source>
        <dbReference type="EMBL" id="MBD3326962.1"/>
    </source>
</evidence>
<keyword evidence="2" id="KW-0325">Glycoprotein</keyword>
<organism evidence="4 5">
    <name type="scientific">candidate division KSB3 bacterium</name>
    <dbReference type="NCBI Taxonomy" id="2044937"/>
    <lineage>
        <taxon>Bacteria</taxon>
        <taxon>candidate division KSB3</taxon>
    </lineage>
</organism>
<name>A0A9D5K056_9BACT</name>
<dbReference type="AlphaFoldDB" id="A0A9D5K056"/>
<proteinExistence type="predicted"/>
<accession>A0A9D5K056</accession>
<reference evidence="4" key="1">
    <citation type="submission" date="2019-11" db="EMBL/GenBank/DDBJ databases">
        <title>Microbial mats filling the niche in hypersaline microbial mats.</title>
        <authorList>
            <person name="Wong H.L."/>
            <person name="Macleod F.I."/>
            <person name="White R.A. III"/>
            <person name="Burns B.P."/>
        </authorList>
    </citation>
    <scope>NUCLEOTIDE SEQUENCE</scope>
    <source>
        <strain evidence="4">Rbin_158</strain>
    </source>
</reference>
<keyword evidence="1" id="KW-0808">Transferase</keyword>
<dbReference type="Proteomes" id="UP000649604">
    <property type="component" value="Unassembled WGS sequence"/>
</dbReference>
<evidence type="ECO:0000313" key="5">
    <source>
        <dbReference type="Proteomes" id="UP000649604"/>
    </source>
</evidence>
<comment type="caution">
    <text evidence="4">The sequence shown here is derived from an EMBL/GenBank/DDBJ whole genome shotgun (WGS) entry which is preliminary data.</text>
</comment>
<dbReference type="PANTHER" id="PTHR10605:SF56">
    <property type="entry name" value="BIFUNCTIONAL HEPARAN SULFATE N-DEACETYLASE_N-SULFOTRANSFERASE"/>
    <property type="match status" value="1"/>
</dbReference>
<dbReference type="InterPro" id="IPR000863">
    <property type="entry name" value="Sulfotransferase_dom"/>
</dbReference>